<name>A0A6J5T1P2_9CAUD</name>
<evidence type="ECO:0000313" key="1">
    <source>
        <dbReference type="EMBL" id="CAB4220714.1"/>
    </source>
</evidence>
<reference evidence="1" key="1">
    <citation type="submission" date="2020-05" db="EMBL/GenBank/DDBJ databases">
        <authorList>
            <person name="Chiriac C."/>
            <person name="Salcher M."/>
            <person name="Ghai R."/>
            <person name="Kavagutti S V."/>
        </authorList>
    </citation>
    <scope>NUCLEOTIDE SEQUENCE</scope>
</reference>
<dbReference type="EMBL" id="LR797493">
    <property type="protein sequence ID" value="CAB4220714.1"/>
    <property type="molecule type" value="Genomic_DNA"/>
</dbReference>
<accession>A0A6J5T1P2</accession>
<proteinExistence type="predicted"/>
<sequence length="90" mass="10810">MTYNATFFRKKPKKPDFEHKGEAFWISQYDRYEVWDGEYTPPLVIFIALYFDTDKKVDPKKETTPFLNKVYEKGNKLFPNVSKLESFNRS</sequence>
<protein>
    <submittedName>
        <fullName evidence="1">Uncharacterized protein</fullName>
    </submittedName>
</protein>
<organism evidence="1">
    <name type="scientific">uncultured Caudovirales phage</name>
    <dbReference type="NCBI Taxonomy" id="2100421"/>
    <lineage>
        <taxon>Viruses</taxon>
        <taxon>Duplodnaviria</taxon>
        <taxon>Heunggongvirae</taxon>
        <taxon>Uroviricota</taxon>
        <taxon>Caudoviricetes</taxon>
        <taxon>Peduoviridae</taxon>
        <taxon>Maltschvirus</taxon>
        <taxon>Maltschvirus maltsch</taxon>
    </lineage>
</organism>
<gene>
    <name evidence="1" type="ORF">UFOVP1626_18</name>
</gene>